<dbReference type="InParanoid" id="A0A4W3K3Q8"/>
<accession>A0A4W3K3Q8</accession>
<dbReference type="Ensembl" id="ENSCMIT00000039175.1">
    <property type="protein sequence ID" value="ENSCMIP00000038625.1"/>
    <property type="gene ID" value="ENSCMIG00000016207.1"/>
</dbReference>
<reference evidence="1" key="4">
    <citation type="submission" date="2025-08" db="UniProtKB">
        <authorList>
            <consortium name="Ensembl"/>
        </authorList>
    </citation>
    <scope>IDENTIFICATION</scope>
</reference>
<reference evidence="2" key="1">
    <citation type="journal article" date="2006" name="Science">
        <title>Ancient noncoding elements conserved in the human genome.</title>
        <authorList>
            <person name="Venkatesh B."/>
            <person name="Kirkness E.F."/>
            <person name="Loh Y.H."/>
            <person name="Halpern A.L."/>
            <person name="Lee A.P."/>
            <person name="Johnson J."/>
            <person name="Dandona N."/>
            <person name="Viswanathan L.D."/>
            <person name="Tay A."/>
            <person name="Venter J.C."/>
            <person name="Strausberg R.L."/>
            <person name="Brenner S."/>
        </authorList>
    </citation>
    <scope>NUCLEOTIDE SEQUENCE [LARGE SCALE GENOMIC DNA]</scope>
</reference>
<reference evidence="2" key="2">
    <citation type="journal article" date="2007" name="PLoS Biol.">
        <title>Survey sequencing and comparative analysis of the elephant shark (Callorhinchus milii) genome.</title>
        <authorList>
            <person name="Venkatesh B."/>
            <person name="Kirkness E.F."/>
            <person name="Loh Y.H."/>
            <person name="Halpern A.L."/>
            <person name="Lee A.P."/>
            <person name="Johnson J."/>
            <person name="Dandona N."/>
            <person name="Viswanathan L.D."/>
            <person name="Tay A."/>
            <person name="Venter J.C."/>
            <person name="Strausberg R.L."/>
            <person name="Brenner S."/>
        </authorList>
    </citation>
    <scope>NUCLEOTIDE SEQUENCE [LARGE SCALE GENOMIC DNA]</scope>
</reference>
<reference evidence="2" key="3">
    <citation type="journal article" date="2014" name="Nature">
        <title>Elephant shark genome provides unique insights into gnathostome evolution.</title>
        <authorList>
            <consortium name="International Elephant Shark Genome Sequencing Consortium"/>
            <person name="Venkatesh B."/>
            <person name="Lee A.P."/>
            <person name="Ravi V."/>
            <person name="Maurya A.K."/>
            <person name="Lian M.M."/>
            <person name="Swann J.B."/>
            <person name="Ohta Y."/>
            <person name="Flajnik M.F."/>
            <person name="Sutoh Y."/>
            <person name="Kasahara M."/>
            <person name="Hoon S."/>
            <person name="Gangu V."/>
            <person name="Roy S.W."/>
            <person name="Irimia M."/>
            <person name="Korzh V."/>
            <person name="Kondrychyn I."/>
            <person name="Lim Z.W."/>
            <person name="Tay B.H."/>
            <person name="Tohari S."/>
            <person name="Kong K.W."/>
            <person name="Ho S."/>
            <person name="Lorente-Galdos B."/>
            <person name="Quilez J."/>
            <person name="Marques-Bonet T."/>
            <person name="Raney B.J."/>
            <person name="Ingham P.W."/>
            <person name="Tay A."/>
            <person name="Hillier L.W."/>
            <person name="Minx P."/>
            <person name="Boehm T."/>
            <person name="Wilson R.K."/>
            <person name="Brenner S."/>
            <person name="Warren W.C."/>
        </authorList>
    </citation>
    <scope>NUCLEOTIDE SEQUENCE [LARGE SCALE GENOMIC DNA]</scope>
</reference>
<keyword evidence="2" id="KW-1185">Reference proteome</keyword>
<dbReference type="Proteomes" id="UP000314986">
    <property type="component" value="Unassembled WGS sequence"/>
</dbReference>
<protein>
    <submittedName>
        <fullName evidence="1">Uncharacterized protein</fullName>
    </submittedName>
</protein>
<organism evidence="1 2">
    <name type="scientific">Callorhinchus milii</name>
    <name type="common">Ghost shark</name>
    <dbReference type="NCBI Taxonomy" id="7868"/>
    <lineage>
        <taxon>Eukaryota</taxon>
        <taxon>Metazoa</taxon>
        <taxon>Chordata</taxon>
        <taxon>Craniata</taxon>
        <taxon>Vertebrata</taxon>
        <taxon>Chondrichthyes</taxon>
        <taxon>Holocephali</taxon>
        <taxon>Chimaeriformes</taxon>
        <taxon>Callorhinchidae</taxon>
        <taxon>Callorhinchus</taxon>
    </lineage>
</organism>
<evidence type="ECO:0000313" key="1">
    <source>
        <dbReference type="Ensembl" id="ENSCMIP00000038625.1"/>
    </source>
</evidence>
<name>A0A4W3K3Q8_CALMI</name>
<reference evidence="1" key="5">
    <citation type="submission" date="2025-09" db="UniProtKB">
        <authorList>
            <consortium name="Ensembl"/>
        </authorList>
    </citation>
    <scope>IDENTIFICATION</scope>
</reference>
<proteinExistence type="predicted"/>
<sequence length="9" mass="1077">CNWNILDTV</sequence>
<evidence type="ECO:0000313" key="2">
    <source>
        <dbReference type="Proteomes" id="UP000314986"/>
    </source>
</evidence>